<reference evidence="2" key="2">
    <citation type="journal article" date="2021" name="Microbiome">
        <title>Successional dynamics and alternative stable states in a saline activated sludge microbial community over 9 years.</title>
        <authorList>
            <person name="Wang Y."/>
            <person name="Ye J."/>
            <person name="Ju F."/>
            <person name="Liu L."/>
            <person name="Boyd J.A."/>
            <person name="Deng Y."/>
            <person name="Parks D.H."/>
            <person name="Jiang X."/>
            <person name="Yin X."/>
            <person name="Woodcroft B.J."/>
            <person name="Tyson G.W."/>
            <person name="Hugenholtz P."/>
            <person name="Polz M.F."/>
            <person name="Zhang T."/>
        </authorList>
    </citation>
    <scope>NUCLEOTIDE SEQUENCE</scope>
    <source>
        <strain evidence="2">HKST-UBA79</strain>
    </source>
</reference>
<proteinExistence type="predicted"/>
<gene>
    <name evidence="2" type="ORF">KC980_00905</name>
</gene>
<feature type="transmembrane region" description="Helical" evidence="1">
    <location>
        <begin position="273"/>
        <end position="292"/>
    </location>
</feature>
<dbReference type="InterPro" id="IPR009574">
    <property type="entry name" value="DUF1189"/>
</dbReference>
<evidence type="ECO:0000256" key="1">
    <source>
        <dbReference type="SAM" id="Phobius"/>
    </source>
</evidence>
<protein>
    <submittedName>
        <fullName evidence="2">DUF1189 family protein</fullName>
    </submittedName>
</protein>
<dbReference type="EMBL" id="JAGQNX010000024">
    <property type="protein sequence ID" value="MCA9308047.1"/>
    <property type="molecule type" value="Genomic_DNA"/>
</dbReference>
<dbReference type="Proteomes" id="UP000740557">
    <property type="component" value="Unassembled WGS sequence"/>
</dbReference>
<name>A0A955EB32_UNCKA</name>
<evidence type="ECO:0000313" key="2">
    <source>
        <dbReference type="EMBL" id="MCA9308047.1"/>
    </source>
</evidence>
<dbReference type="AlphaFoldDB" id="A0A955EB32"/>
<feature type="transmembrane region" description="Helical" evidence="1">
    <location>
        <begin position="196"/>
        <end position="214"/>
    </location>
</feature>
<feature type="transmembrane region" description="Helical" evidence="1">
    <location>
        <begin position="35"/>
        <end position="55"/>
    </location>
</feature>
<sequence length="295" mass="33304">MKQVKAFAYIFYKSITSLDYYKDVVNSEIGLSVKYYLSLAVIASFLTAGVIAGRITPNIQDSMDKFIVDGKALYPQDLVITVKSGKLSINQPEPYIVKAPKFTQSLKQTSMETHTERSDAIEKIELENLVVFDANGELKDLETYKTLAVINSTNIIVRDFDIGRDVTNIFPIKDLPEGTFARKDFELFVQGAQNTLAYLPVFILGAMFFALFFYFGLMRLVYFLYVGGFVWLIGKIRGFDLLFTSAYKISLHTFTAVLALEVVMIMLGVDLALAMWGFLLNLTLSIVALFWINKK</sequence>
<accession>A0A955EB32</accession>
<feature type="transmembrane region" description="Helical" evidence="1">
    <location>
        <begin position="220"/>
        <end position="237"/>
    </location>
</feature>
<dbReference type="Pfam" id="PF06691">
    <property type="entry name" value="DUF1189"/>
    <property type="match status" value="1"/>
</dbReference>
<keyword evidence="1" id="KW-0812">Transmembrane</keyword>
<comment type="caution">
    <text evidence="2">The sequence shown here is derived from an EMBL/GenBank/DDBJ whole genome shotgun (WGS) entry which is preliminary data.</text>
</comment>
<reference evidence="2" key="1">
    <citation type="submission" date="2020-04" db="EMBL/GenBank/DDBJ databases">
        <authorList>
            <person name="Zhang T."/>
        </authorList>
    </citation>
    <scope>NUCLEOTIDE SEQUENCE</scope>
    <source>
        <strain evidence="2">HKST-UBA79</strain>
    </source>
</reference>
<organism evidence="2 3">
    <name type="scientific">candidate division WWE3 bacterium</name>
    <dbReference type="NCBI Taxonomy" id="2053526"/>
    <lineage>
        <taxon>Bacteria</taxon>
        <taxon>Katanobacteria</taxon>
    </lineage>
</organism>
<evidence type="ECO:0000313" key="3">
    <source>
        <dbReference type="Proteomes" id="UP000740557"/>
    </source>
</evidence>
<keyword evidence="1" id="KW-0472">Membrane</keyword>
<keyword evidence="1" id="KW-1133">Transmembrane helix</keyword>